<name>A0AAV5DN72_ELECO</name>
<sequence length="819" mass="91163">MASPGHRPAGAAARKHLRVLLPFSRDRLVSAAILTPLPRKPQPHGMELTPRTAQRIPDELAEDIGAGEALVVGKVKVWSVEVAPDGGGGAFLGRGWPEFADACGAGVGWFLLLRHRGRGVLTVKAFDTTSCLREVGAPPPAAEAMMISNTARKPRFVSVLSADFMEKMLIPAIFVQQYIPKEHLNNHMAIILGTHGKVYSIKLERVQSDMFFAVFGLDGCQRESRKEETRFQQKGAQQQEAPSGSIWKRKQNDIESFQRNSFYKIVPPSWIRKRINTNMLETHLALTTTFCDAIGLREPCMITLKTSMDSNVSWLVHGLPCKTGSYLLVQGWKRFCQENSLREGDICTFNAIKTTLWHVVITRCEENMKQLFYETPGSHSGRSSNERQRIPQGSMTYLNKARTKCSFEIGPPAWVQKEMNATTIQKQLLALAFTLESSTMPPPGNNGAASHKDLRVLLPFTNDSLRIPKELAAELGSGTGEALLIGRSGGASSRSGALRSGGTAAARSWAAGGRSSRRRAAPAWGGSWSSGTGAAACSRSRRSTQAAAAGSLALQLRLKIRQPQAEKRHHRNCSLSVHSHKIPWKRWFVNYRFLLLEQSDSDSLPRPFCDAIGFQEPFMIMLQDSMDSTRFWKVQGYRYNNGSCQLGSGWKSFCRDIRLKEGDILTINVIQTTLWRVDITRCDENQMYHEIPSGSQGEKRPNGSMACLSNSRTRCVFEIGPPTWIRKEINKSTIEKHLFLPAAFCDAIGLQKTCLVTLKSSLYGASSWQVCVSPRKNSSSHCVTSGWKRFFQENDLKVGEVCTFNIVETRLWHVLIQRC</sequence>
<evidence type="ECO:0000256" key="3">
    <source>
        <dbReference type="ARBA" id="ARBA00023125"/>
    </source>
</evidence>
<dbReference type="PANTHER" id="PTHR31674:SF86">
    <property type="entry name" value="B3 DOMAIN-CONTAINING PROTEIN OS04G0347400-RELATED"/>
    <property type="match status" value="1"/>
</dbReference>
<dbReference type="Gene3D" id="2.40.330.10">
    <property type="entry name" value="DNA-binding pseudobarrel domain"/>
    <property type="match status" value="4"/>
</dbReference>
<dbReference type="PROSITE" id="PS50863">
    <property type="entry name" value="B3"/>
    <property type="match status" value="3"/>
</dbReference>
<evidence type="ECO:0000313" key="8">
    <source>
        <dbReference type="EMBL" id="GJN11900.1"/>
    </source>
</evidence>
<keyword evidence="5" id="KW-0539">Nucleus</keyword>
<feature type="domain" description="TF-B3" evidence="7">
    <location>
        <begin position="723"/>
        <end position="819"/>
    </location>
</feature>
<reference evidence="8" key="1">
    <citation type="journal article" date="2018" name="DNA Res.">
        <title>Multiple hybrid de novo genome assembly of finger millet, an orphan allotetraploid crop.</title>
        <authorList>
            <person name="Hatakeyama M."/>
            <person name="Aluri S."/>
            <person name="Balachadran M.T."/>
            <person name="Sivarajan S.R."/>
            <person name="Patrignani A."/>
            <person name="Gruter S."/>
            <person name="Poveda L."/>
            <person name="Shimizu-Inatsugi R."/>
            <person name="Baeten J."/>
            <person name="Francoijs K.J."/>
            <person name="Nataraja K.N."/>
            <person name="Reddy Y.A.N."/>
            <person name="Phadnis S."/>
            <person name="Ravikumar R.L."/>
            <person name="Schlapbach R."/>
            <person name="Sreeman S.M."/>
            <person name="Shimizu K.K."/>
        </authorList>
    </citation>
    <scope>NUCLEOTIDE SEQUENCE</scope>
</reference>
<dbReference type="SUPFAM" id="SSF101936">
    <property type="entry name" value="DNA-binding pseudobarrel domain"/>
    <property type="match status" value="4"/>
</dbReference>
<evidence type="ECO:0000256" key="4">
    <source>
        <dbReference type="ARBA" id="ARBA00023163"/>
    </source>
</evidence>
<reference evidence="8" key="2">
    <citation type="submission" date="2021-12" db="EMBL/GenBank/DDBJ databases">
        <title>Resequencing data analysis of finger millet.</title>
        <authorList>
            <person name="Hatakeyama M."/>
            <person name="Aluri S."/>
            <person name="Balachadran M.T."/>
            <person name="Sivarajan S.R."/>
            <person name="Poveda L."/>
            <person name="Shimizu-Inatsugi R."/>
            <person name="Schlapbach R."/>
            <person name="Sreeman S.M."/>
            <person name="Shimizu K.K."/>
        </authorList>
    </citation>
    <scope>NUCLEOTIDE SEQUENCE</scope>
</reference>
<protein>
    <recommendedName>
        <fullName evidence="7">TF-B3 domain-containing protein</fullName>
    </recommendedName>
</protein>
<evidence type="ECO:0000259" key="7">
    <source>
        <dbReference type="PROSITE" id="PS50863"/>
    </source>
</evidence>
<keyword evidence="4" id="KW-0804">Transcription</keyword>
<dbReference type="InterPro" id="IPR039218">
    <property type="entry name" value="REM_fam"/>
</dbReference>
<dbReference type="AlphaFoldDB" id="A0AAV5DN72"/>
<dbReference type="Proteomes" id="UP001054889">
    <property type="component" value="Unassembled WGS sequence"/>
</dbReference>
<dbReference type="InterPro" id="IPR015300">
    <property type="entry name" value="DNA-bd_pseudobarrel_sf"/>
</dbReference>
<comment type="caution">
    <text evidence="8">The sequence shown here is derived from an EMBL/GenBank/DDBJ whole genome shotgun (WGS) entry which is preliminary data.</text>
</comment>
<feature type="domain" description="TF-B3" evidence="7">
    <location>
        <begin position="587"/>
        <end position="683"/>
    </location>
</feature>
<evidence type="ECO:0000256" key="1">
    <source>
        <dbReference type="ARBA" id="ARBA00004123"/>
    </source>
</evidence>
<dbReference type="CDD" id="cd10017">
    <property type="entry name" value="B3_DNA"/>
    <property type="match status" value="3"/>
</dbReference>
<comment type="subcellular location">
    <subcellularLocation>
        <location evidence="1">Nucleus</location>
    </subcellularLocation>
</comment>
<dbReference type="Pfam" id="PF02362">
    <property type="entry name" value="B3"/>
    <property type="match status" value="3"/>
</dbReference>
<keyword evidence="2" id="KW-0805">Transcription regulation</keyword>
<gene>
    <name evidence="8" type="primary">ga30135</name>
    <name evidence="8" type="ORF">PR202_ga30135</name>
</gene>
<dbReference type="GO" id="GO:0003677">
    <property type="term" value="F:DNA binding"/>
    <property type="evidence" value="ECO:0007669"/>
    <property type="project" value="UniProtKB-KW"/>
</dbReference>
<feature type="domain" description="TF-B3" evidence="7">
    <location>
        <begin position="269"/>
        <end position="365"/>
    </location>
</feature>
<organism evidence="8 9">
    <name type="scientific">Eleusine coracana subsp. coracana</name>
    <dbReference type="NCBI Taxonomy" id="191504"/>
    <lineage>
        <taxon>Eukaryota</taxon>
        <taxon>Viridiplantae</taxon>
        <taxon>Streptophyta</taxon>
        <taxon>Embryophyta</taxon>
        <taxon>Tracheophyta</taxon>
        <taxon>Spermatophyta</taxon>
        <taxon>Magnoliopsida</taxon>
        <taxon>Liliopsida</taxon>
        <taxon>Poales</taxon>
        <taxon>Poaceae</taxon>
        <taxon>PACMAD clade</taxon>
        <taxon>Chloridoideae</taxon>
        <taxon>Cynodonteae</taxon>
        <taxon>Eleusininae</taxon>
        <taxon>Eleusine</taxon>
    </lineage>
</organism>
<feature type="region of interest" description="Disordered" evidence="6">
    <location>
        <begin position="509"/>
        <end position="532"/>
    </location>
</feature>
<dbReference type="InterPro" id="IPR003340">
    <property type="entry name" value="B3_DNA-bd"/>
</dbReference>
<evidence type="ECO:0000313" key="9">
    <source>
        <dbReference type="Proteomes" id="UP001054889"/>
    </source>
</evidence>
<dbReference type="EMBL" id="BQKI01000020">
    <property type="protein sequence ID" value="GJN11900.1"/>
    <property type="molecule type" value="Genomic_DNA"/>
</dbReference>
<feature type="compositionally biased region" description="Low complexity" evidence="6">
    <location>
        <begin position="521"/>
        <end position="532"/>
    </location>
</feature>
<keyword evidence="3" id="KW-0238">DNA-binding</keyword>
<proteinExistence type="predicted"/>
<evidence type="ECO:0000256" key="2">
    <source>
        <dbReference type="ARBA" id="ARBA00023015"/>
    </source>
</evidence>
<evidence type="ECO:0000256" key="5">
    <source>
        <dbReference type="ARBA" id="ARBA00023242"/>
    </source>
</evidence>
<dbReference type="PANTHER" id="PTHR31674">
    <property type="entry name" value="B3 DOMAIN-CONTAINING PROTEIN REM-LIKE 3-RELATED"/>
    <property type="match status" value="1"/>
</dbReference>
<dbReference type="GO" id="GO:0005634">
    <property type="term" value="C:nucleus"/>
    <property type="evidence" value="ECO:0007669"/>
    <property type="project" value="UniProtKB-SubCell"/>
</dbReference>
<keyword evidence="9" id="KW-1185">Reference proteome</keyword>
<dbReference type="SMART" id="SM01019">
    <property type="entry name" value="B3"/>
    <property type="match status" value="4"/>
</dbReference>
<evidence type="ECO:0000256" key="6">
    <source>
        <dbReference type="SAM" id="MobiDB-lite"/>
    </source>
</evidence>
<accession>A0AAV5DN72</accession>